<protein>
    <submittedName>
        <fullName evidence="1">Splicing factor 3b</fullName>
    </submittedName>
</protein>
<sequence length="196" mass="22048">MATYTATAQQGGDDLRMLFEQRYNLQVAKSVAGPDGSPHFNVVYQSRSLAPTMSVSWTLEYGLNWTADPPNSGARVRYWGYWQPCDLGASYDLDEAGWWVPNQNNPNTQPNALNVGRNGYQTPVHIIVGVQDANGSWQPIWTVQIWYEEDDKTATIIGSQKTPSLTFTYTDTTSECFMYDTQTGVWRTPQSSPFNL</sequence>
<evidence type="ECO:0000313" key="2">
    <source>
        <dbReference type="Proteomes" id="UP000037904"/>
    </source>
</evidence>
<accession>A0A0N0DBS8</accession>
<proteinExistence type="predicted"/>
<dbReference type="AlphaFoldDB" id="A0A0N0DBS8"/>
<dbReference type="Proteomes" id="UP000037904">
    <property type="component" value="Unassembled WGS sequence"/>
</dbReference>
<organism evidence="1 2">
    <name type="scientific">Fusarium langsethiae</name>
    <dbReference type="NCBI Taxonomy" id="179993"/>
    <lineage>
        <taxon>Eukaryota</taxon>
        <taxon>Fungi</taxon>
        <taxon>Dikarya</taxon>
        <taxon>Ascomycota</taxon>
        <taxon>Pezizomycotina</taxon>
        <taxon>Sordariomycetes</taxon>
        <taxon>Hypocreomycetidae</taxon>
        <taxon>Hypocreales</taxon>
        <taxon>Nectriaceae</taxon>
        <taxon>Fusarium</taxon>
    </lineage>
</organism>
<evidence type="ECO:0000313" key="1">
    <source>
        <dbReference type="EMBL" id="KPA37221.1"/>
    </source>
</evidence>
<keyword evidence="2" id="KW-1185">Reference proteome</keyword>
<name>A0A0N0DBS8_FUSLA</name>
<comment type="caution">
    <text evidence="1">The sequence shown here is derived from an EMBL/GenBank/DDBJ whole genome shotgun (WGS) entry which is preliminary data.</text>
</comment>
<dbReference type="EMBL" id="JXCE01000454">
    <property type="protein sequence ID" value="KPA37221.1"/>
    <property type="molecule type" value="Genomic_DNA"/>
</dbReference>
<reference evidence="1 2" key="1">
    <citation type="submission" date="2015-04" db="EMBL/GenBank/DDBJ databases">
        <title>The draft genome sequence of Fusarium langsethiae, a T-2/HT-2 mycotoxin producer.</title>
        <authorList>
            <person name="Lysoe E."/>
            <person name="Divon H.H."/>
            <person name="Terzi V."/>
            <person name="Orru L."/>
            <person name="Lamontanara A."/>
            <person name="Kolseth A.-K."/>
            <person name="Frandsen R.J."/>
            <person name="Nielsen K."/>
            <person name="Thrane U."/>
        </authorList>
    </citation>
    <scope>NUCLEOTIDE SEQUENCE [LARGE SCALE GENOMIC DNA]</scope>
    <source>
        <strain evidence="1 2">Fl201059</strain>
    </source>
</reference>
<gene>
    <name evidence="1" type="ORF">FLAG1_09970</name>
</gene>